<keyword evidence="6" id="KW-0547">Nucleotide-binding</keyword>
<dbReference type="InterPro" id="IPR024810">
    <property type="entry name" value="MAB21L/cGLR"/>
</dbReference>
<dbReference type="PANTHER" id="PTHR10656:SF42">
    <property type="entry name" value="CYCLIC GMP-AMP SYNTHASE-LIKE PROTEIN-RELATED"/>
    <property type="match status" value="1"/>
</dbReference>
<evidence type="ECO:0008006" key="13">
    <source>
        <dbReference type="Google" id="ProtNLM"/>
    </source>
</evidence>
<evidence type="ECO:0000256" key="8">
    <source>
        <dbReference type="ARBA" id="ARBA00022842"/>
    </source>
</evidence>
<gene>
    <name evidence="11" type="ORF">PEVE_00002900</name>
</gene>
<evidence type="ECO:0000256" key="4">
    <source>
        <dbReference type="ARBA" id="ARBA00022695"/>
    </source>
</evidence>
<sequence>MTRNFGEDEFQRLYKKAEFDRKHKEVKKIEKRIRSLVDDISDYIGRKDPLFKNFVIPSGSFYEDLKVEGPDEFDFMICLEELSCPSVSVTKDIPMRPVPDPGYVDVQIANEVYRNRWQSYISKRGNLKPGVLLRRFKELIEEAIAKRKRPSGGEMAVLVDIQLRKIPITITITLCIKMSGWPNASDILTRVKREHPGYEVFREAVAGGYHLVASTIGESGKPRPCWRLSFSIPEGIVLKHICRNPSLIHRMTLKVLKVLRKENEHFLFLVEQPADDAGSFNITWVFHSYVLKTMFLHEWTEFPEDLYWTKDKLGKRIKGILERIQSSVARKDIRSFWVPDYKLFNFRARKATNTENCVDNLAILLGRFKFS</sequence>
<dbReference type="Gene3D" id="3.30.460.90">
    <property type="match status" value="1"/>
</dbReference>
<feature type="domain" description="Mab-21-like HhH/H2TH-like" evidence="10">
    <location>
        <begin position="256"/>
        <end position="350"/>
    </location>
</feature>
<comment type="similarity">
    <text evidence="2">Belongs to the mab-21 family.</text>
</comment>
<evidence type="ECO:0000313" key="12">
    <source>
        <dbReference type="Proteomes" id="UP001159427"/>
    </source>
</evidence>
<feature type="domain" description="Mab-21-like nucleotidyltransferase" evidence="9">
    <location>
        <begin position="61"/>
        <end position="239"/>
    </location>
</feature>
<evidence type="ECO:0000256" key="2">
    <source>
        <dbReference type="ARBA" id="ARBA00008307"/>
    </source>
</evidence>
<reference evidence="11 12" key="1">
    <citation type="submission" date="2022-05" db="EMBL/GenBank/DDBJ databases">
        <authorList>
            <consortium name="Genoscope - CEA"/>
            <person name="William W."/>
        </authorList>
    </citation>
    <scope>NUCLEOTIDE SEQUENCE [LARGE SCALE GENOMIC DNA]</scope>
</reference>
<dbReference type="InterPro" id="IPR046903">
    <property type="entry name" value="Mab-21-like_nuc_Trfase"/>
</dbReference>
<keyword evidence="3" id="KW-0808">Transferase</keyword>
<keyword evidence="4" id="KW-0548">Nucleotidyltransferase</keyword>
<dbReference type="InterPro" id="IPR046906">
    <property type="entry name" value="Mab-21_HhH/H2TH-like"/>
</dbReference>
<accession>A0ABN8Q9U5</accession>
<evidence type="ECO:0000256" key="6">
    <source>
        <dbReference type="ARBA" id="ARBA00022741"/>
    </source>
</evidence>
<comment type="cofactor">
    <cofactor evidence="1">
        <name>Mg(2+)</name>
        <dbReference type="ChEBI" id="CHEBI:18420"/>
    </cofactor>
</comment>
<organism evidence="11 12">
    <name type="scientific">Porites evermanni</name>
    <dbReference type="NCBI Taxonomy" id="104178"/>
    <lineage>
        <taxon>Eukaryota</taxon>
        <taxon>Metazoa</taxon>
        <taxon>Cnidaria</taxon>
        <taxon>Anthozoa</taxon>
        <taxon>Hexacorallia</taxon>
        <taxon>Scleractinia</taxon>
        <taxon>Fungiina</taxon>
        <taxon>Poritidae</taxon>
        <taxon>Porites</taxon>
    </lineage>
</organism>
<evidence type="ECO:0000256" key="5">
    <source>
        <dbReference type="ARBA" id="ARBA00022723"/>
    </source>
</evidence>
<evidence type="ECO:0000259" key="10">
    <source>
        <dbReference type="Pfam" id="PF20266"/>
    </source>
</evidence>
<evidence type="ECO:0000256" key="7">
    <source>
        <dbReference type="ARBA" id="ARBA00022840"/>
    </source>
</evidence>
<evidence type="ECO:0000256" key="3">
    <source>
        <dbReference type="ARBA" id="ARBA00022679"/>
    </source>
</evidence>
<evidence type="ECO:0000259" key="9">
    <source>
        <dbReference type="Pfam" id="PF03281"/>
    </source>
</evidence>
<protein>
    <recommendedName>
        <fullName evidence="13">Cyclic GMP-AMP synthase</fullName>
    </recommendedName>
</protein>
<keyword evidence="5" id="KW-0479">Metal-binding</keyword>
<dbReference type="EMBL" id="CALNXI010001171">
    <property type="protein sequence ID" value="CAH3158519.1"/>
    <property type="molecule type" value="Genomic_DNA"/>
</dbReference>
<dbReference type="SMART" id="SM01265">
    <property type="entry name" value="Mab-21"/>
    <property type="match status" value="1"/>
</dbReference>
<proteinExistence type="inferred from homology"/>
<dbReference type="Proteomes" id="UP001159427">
    <property type="component" value="Unassembled WGS sequence"/>
</dbReference>
<keyword evidence="7" id="KW-0067">ATP-binding</keyword>
<dbReference type="Gene3D" id="1.10.1410.40">
    <property type="match status" value="1"/>
</dbReference>
<keyword evidence="8" id="KW-0460">Magnesium</keyword>
<comment type="caution">
    <text evidence="11">The sequence shown here is derived from an EMBL/GenBank/DDBJ whole genome shotgun (WGS) entry which is preliminary data.</text>
</comment>
<dbReference type="Pfam" id="PF20266">
    <property type="entry name" value="Mab-21_C"/>
    <property type="match status" value="1"/>
</dbReference>
<evidence type="ECO:0000313" key="11">
    <source>
        <dbReference type="EMBL" id="CAH3158519.1"/>
    </source>
</evidence>
<dbReference type="Pfam" id="PF03281">
    <property type="entry name" value="Mab-21"/>
    <property type="match status" value="1"/>
</dbReference>
<evidence type="ECO:0000256" key="1">
    <source>
        <dbReference type="ARBA" id="ARBA00001946"/>
    </source>
</evidence>
<dbReference type="PANTHER" id="PTHR10656">
    <property type="entry name" value="CELL FATE DETERMINING PROTEIN MAB21-RELATED"/>
    <property type="match status" value="1"/>
</dbReference>
<keyword evidence="12" id="KW-1185">Reference proteome</keyword>
<name>A0ABN8Q9U5_9CNID</name>